<comment type="caution">
    <text evidence="2">The sequence shown here is derived from an EMBL/GenBank/DDBJ whole genome shotgun (WGS) entry which is preliminary data.</text>
</comment>
<dbReference type="InterPro" id="IPR036291">
    <property type="entry name" value="NAD(P)-bd_dom_sf"/>
</dbReference>
<dbReference type="Gene3D" id="3.40.50.720">
    <property type="entry name" value="NAD(P)-binding Rossmann-like Domain"/>
    <property type="match status" value="1"/>
</dbReference>
<accession>A0ABU0AK80</accession>
<organism evidence="2 3">
    <name type="scientific">Cytobacillus purgationiresistens</name>
    <dbReference type="NCBI Taxonomy" id="863449"/>
    <lineage>
        <taxon>Bacteria</taxon>
        <taxon>Bacillati</taxon>
        <taxon>Bacillota</taxon>
        <taxon>Bacilli</taxon>
        <taxon>Bacillales</taxon>
        <taxon>Bacillaceae</taxon>
        <taxon>Cytobacillus</taxon>
    </lineage>
</organism>
<sequence>MKIAVIGATGATGEAVLTRALELNHEVIAVARRPEKIVNDSRLTIKQGDVLDLQSIQNAIKGADAVISCIGPPSNNSQNTSIHGLKNFVAGMKVMRANFTPGTVMSEGIPNIVKACKQAGVKRFVMQSGINLTDGKELNAANRVMVKIMRTIFSNAIKDKEIAEKAVIHSDLQWVIVRASVLKYGSKSLKYTAGPRARIAPLQQIPFADCADGLVRASSSEDEWVRKIINIGK</sequence>
<dbReference type="Proteomes" id="UP001238088">
    <property type="component" value="Unassembled WGS sequence"/>
</dbReference>
<dbReference type="SUPFAM" id="SSF51735">
    <property type="entry name" value="NAD(P)-binding Rossmann-fold domains"/>
    <property type="match status" value="1"/>
</dbReference>
<name>A0ABU0AK80_9BACI</name>
<dbReference type="RefSeq" id="WP_307476174.1">
    <property type="nucleotide sequence ID" value="NZ_JAUSUB010000013.1"/>
</dbReference>
<dbReference type="InterPro" id="IPR051606">
    <property type="entry name" value="Polyketide_Oxido-like"/>
</dbReference>
<feature type="domain" description="NAD(P)-binding" evidence="1">
    <location>
        <begin position="7"/>
        <end position="217"/>
    </location>
</feature>
<dbReference type="Pfam" id="PF13460">
    <property type="entry name" value="NAD_binding_10"/>
    <property type="match status" value="1"/>
</dbReference>
<protein>
    <submittedName>
        <fullName evidence="2">Uncharacterized protein YbjT (DUF2867 family)</fullName>
    </submittedName>
</protein>
<evidence type="ECO:0000259" key="1">
    <source>
        <dbReference type="Pfam" id="PF13460"/>
    </source>
</evidence>
<evidence type="ECO:0000313" key="3">
    <source>
        <dbReference type="Proteomes" id="UP001238088"/>
    </source>
</evidence>
<dbReference type="EMBL" id="JAUSUB010000013">
    <property type="protein sequence ID" value="MDQ0271177.1"/>
    <property type="molecule type" value="Genomic_DNA"/>
</dbReference>
<proteinExistence type="predicted"/>
<evidence type="ECO:0000313" key="2">
    <source>
        <dbReference type="EMBL" id="MDQ0271177.1"/>
    </source>
</evidence>
<keyword evidence="3" id="KW-1185">Reference proteome</keyword>
<dbReference type="PANTHER" id="PTHR43355">
    <property type="entry name" value="FLAVIN REDUCTASE (NADPH)"/>
    <property type="match status" value="1"/>
</dbReference>
<dbReference type="InterPro" id="IPR016040">
    <property type="entry name" value="NAD(P)-bd_dom"/>
</dbReference>
<reference evidence="2 3" key="1">
    <citation type="submission" date="2023-07" db="EMBL/GenBank/DDBJ databases">
        <title>Genomic Encyclopedia of Type Strains, Phase IV (KMG-IV): sequencing the most valuable type-strain genomes for metagenomic binning, comparative biology and taxonomic classification.</title>
        <authorList>
            <person name="Goeker M."/>
        </authorList>
    </citation>
    <scope>NUCLEOTIDE SEQUENCE [LARGE SCALE GENOMIC DNA]</scope>
    <source>
        <strain evidence="2 3">DSM 23494</strain>
    </source>
</reference>
<dbReference type="PANTHER" id="PTHR43355:SF2">
    <property type="entry name" value="FLAVIN REDUCTASE (NADPH)"/>
    <property type="match status" value="1"/>
</dbReference>
<gene>
    <name evidence="2" type="ORF">J2S17_003065</name>
</gene>